<dbReference type="AlphaFoldDB" id="A0A9D3Q606"/>
<comment type="caution">
    <text evidence="2">The sequence shown here is derived from an EMBL/GenBank/DDBJ whole genome shotgun (WGS) entry which is preliminary data.</text>
</comment>
<proteinExistence type="predicted"/>
<protein>
    <submittedName>
        <fullName evidence="2">Uncharacterized protein</fullName>
    </submittedName>
</protein>
<keyword evidence="3" id="KW-1185">Reference proteome</keyword>
<sequence length="231" mass="24950">MSKTHYHLIPARTSTSGRRGPRTRSVRPGDQAAPWAPARCTTWRTASTSSTTSSRSAVPPWTKSARWGMAGGVAHSLTAMPLYDWRAAGCGPCGGPQTAGCTDWRCSSGGHEAGGGEEGGHPGTLWPRFFGQCQNATGASDSRPRRSNVLQFTGELHLLAAPTQSTRWSMVRSHRGRGTLYQRTRWGMERAAVCTEEWLMGHACMGNLHPSPGHWDLTRFSVSPSSEGIST</sequence>
<organism evidence="2 3">
    <name type="scientific">Megalops atlanticus</name>
    <name type="common">Tarpon</name>
    <name type="synonym">Clupea gigantea</name>
    <dbReference type="NCBI Taxonomy" id="7932"/>
    <lineage>
        <taxon>Eukaryota</taxon>
        <taxon>Metazoa</taxon>
        <taxon>Chordata</taxon>
        <taxon>Craniata</taxon>
        <taxon>Vertebrata</taxon>
        <taxon>Euteleostomi</taxon>
        <taxon>Actinopterygii</taxon>
        <taxon>Neopterygii</taxon>
        <taxon>Teleostei</taxon>
        <taxon>Elopiformes</taxon>
        <taxon>Megalopidae</taxon>
        <taxon>Megalops</taxon>
    </lineage>
</organism>
<accession>A0A9D3Q606</accession>
<feature type="compositionally biased region" description="Low complexity" evidence="1">
    <location>
        <begin position="38"/>
        <end position="57"/>
    </location>
</feature>
<reference evidence="2" key="1">
    <citation type="submission" date="2021-01" db="EMBL/GenBank/DDBJ databases">
        <authorList>
            <person name="Zahm M."/>
            <person name="Roques C."/>
            <person name="Cabau C."/>
            <person name="Klopp C."/>
            <person name="Donnadieu C."/>
            <person name="Jouanno E."/>
            <person name="Lampietro C."/>
            <person name="Louis A."/>
            <person name="Herpin A."/>
            <person name="Echchiki A."/>
            <person name="Berthelot C."/>
            <person name="Parey E."/>
            <person name="Roest-Crollius H."/>
            <person name="Braasch I."/>
            <person name="Postlethwait J."/>
            <person name="Bobe J."/>
            <person name="Montfort J."/>
            <person name="Bouchez O."/>
            <person name="Begum T."/>
            <person name="Mejri S."/>
            <person name="Adams A."/>
            <person name="Chen W.-J."/>
            <person name="Guiguen Y."/>
        </authorList>
    </citation>
    <scope>NUCLEOTIDE SEQUENCE</scope>
    <source>
        <strain evidence="2">YG-15Mar2019-1</strain>
        <tissue evidence="2">Brain</tissue>
    </source>
</reference>
<evidence type="ECO:0000256" key="1">
    <source>
        <dbReference type="SAM" id="MobiDB-lite"/>
    </source>
</evidence>
<dbReference type="Proteomes" id="UP001046870">
    <property type="component" value="Chromosome 7"/>
</dbReference>
<gene>
    <name evidence="2" type="ORF">MATL_G00098860</name>
</gene>
<name>A0A9D3Q606_MEGAT</name>
<dbReference type="EMBL" id="JAFDVH010000007">
    <property type="protein sequence ID" value="KAG7473731.1"/>
    <property type="molecule type" value="Genomic_DNA"/>
</dbReference>
<evidence type="ECO:0000313" key="2">
    <source>
        <dbReference type="EMBL" id="KAG7473731.1"/>
    </source>
</evidence>
<evidence type="ECO:0000313" key="3">
    <source>
        <dbReference type="Proteomes" id="UP001046870"/>
    </source>
</evidence>
<feature type="region of interest" description="Disordered" evidence="1">
    <location>
        <begin position="1"/>
        <end position="60"/>
    </location>
</feature>